<dbReference type="Pfam" id="PF07715">
    <property type="entry name" value="Plug"/>
    <property type="match status" value="1"/>
</dbReference>
<dbReference type="Pfam" id="PF00593">
    <property type="entry name" value="TonB_dep_Rec_b-barrel"/>
    <property type="match status" value="1"/>
</dbReference>
<keyword evidence="3 8" id="KW-1134">Transmembrane beta strand</keyword>
<proteinExistence type="inferred from homology"/>
<dbReference type="Gene3D" id="2.170.130.10">
    <property type="entry name" value="TonB-dependent receptor, plug domain"/>
    <property type="match status" value="1"/>
</dbReference>
<sequence>MQVQATGKAQSVTISGKNIPLKEVFAAIKQQTGYVVFARKDDNLMRRKVSLNVSNAPLREVLETILKDRSYEFIIRDKSIILTPVPAAALPARKPAAEDKTSPPLVPVSGRIIGANGQPVPEVTIVVKGTSKGTTSGADGSFSIELDDGDVLHISAVGFVPVTLKLSGTVFQVITPGAKGNAGGSQLSDPALASLVVRLMPGTSKLDEVQIMAYGSTTKRLSTSSIATVTAKEIERQPVSNPLEAMVGRIPGMKVQQGDGLPGGWFDIVVRGQNSLTSGYRPLILVDGVPFTNENMAVSFPGTNTYNSPMNTLNPGDIESIDVLKDADATAIYGSRGSNGVILITTKKGKPGKTSLDINAYTGISTATVKAKFLNTQQYLEMRREAFRNDGIEPTVLNAPDLLAWDTTRYTDWTREFFSRRAVNSNVQLSLSGGNRYNQFRLGAAYHYQTPVYAEVAKRTLGQDFRYYKTSVHFSFNHRSADSRLTLGLSAGISLDNSRFSTGSTNNIHLPPNAPRPLDADGNLVWEEGGATYQNPLAQFHNHYNAKNTALTSSFNLGYRLWKGLQFKLTGGYNSVMLDQLTLSPAKGREPTSSLNPTANKVKNTVNSWQVEPMLQYNTTAAGGKLEVLLGQSWHGKLNDQLRMLMSFDSDTYLGVVAHATGNTIRHSPAEYYYHGIYGRVNYNLRNKYILNLTARRDGSSRFGPGRRYSNFGALGASYIFTEENFFSEHMPYLSFGKLRANYGVTGNDNIGDYVFFDTWSSQGSSYFYDGLSGLITSKLFNADYSWEKNLKLELALDLGFFNDRLLLGANYYRSRAGSQLINYTLPAQTGFTSVNKNFEAVILNYGMEWNITAVPVRKKDFEWSFNVNGTIARNKLAAFPGLENTSYATRFFIGKPITLLRYYNYLGISQETGLYEFAGTTSKDRNTLVDVGTPTLYGGMSHTLSFKGFSVDMFFQYVRQELSSYLNRLSAAPGGMSNQPVQVMDRWQKPGDQTAFQRFTTGGAGAQAYSYFKTSNAYIVDASFLRFKNLSVSWTVSEKIVKWARLNNLRLYMQAQNLFVLTPYETGDPEQGSLGNPLTKTYSAGLQVNL</sequence>
<dbReference type="InterPro" id="IPR036942">
    <property type="entry name" value="Beta-barrel_TonB_sf"/>
</dbReference>
<dbReference type="Gene3D" id="2.40.170.20">
    <property type="entry name" value="TonB-dependent receptor, beta-barrel domain"/>
    <property type="match status" value="1"/>
</dbReference>
<dbReference type="Proteomes" id="UP000321436">
    <property type="component" value="Unassembled WGS sequence"/>
</dbReference>
<dbReference type="AlphaFoldDB" id="A0A512RPI4"/>
<keyword evidence="5 9" id="KW-0798">TonB box</keyword>
<dbReference type="InterPro" id="IPR012910">
    <property type="entry name" value="Plug_dom"/>
</dbReference>
<keyword evidence="2 8" id="KW-0813">Transport</keyword>
<dbReference type="InterPro" id="IPR000531">
    <property type="entry name" value="Beta-barrel_TonB"/>
</dbReference>
<evidence type="ECO:0000259" key="10">
    <source>
        <dbReference type="Pfam" id="PF00593"/>
    </source>
</evidence>
<dbReference type="SUPFAM" id="SSF56935">
    <property type="entry name" value="Porins"/>
    <property type="match status" value="1"/>
</dbReference>
<reference evidence="12 13" key="1">
    <citation type="submission" date="2019-07" db="EMBL/GenBank/DDBJ databases">
        <title>Whole genome shotgun sequence of Chitinophaga cymbidii NBRC 109752.</title>
        <authorList>
            <person name="Hosoyama A."/>
            <person name="Uohara A."/>
            <person name="Ohji S."/>
            <person name="Ichikawa N."/>
        </authorList>
    </citation>
    <scope>NUCLEOTIDE SEQUENCE [LARGE SCALE GENOMIC DNA]</scope>
    <source>
        <strain evidence="12 13">NBRC 109752</strain>
    </source>
</reference>
<dbReference type="NCBIfam" id="TIGR04057">
    <property type="entry name" value="SusC_RagA_signa"/>
    <property type="match status" value="1"/>
</dbReference>
<evidence type="ECO:0000256" key="7">
    <source>
        <dbReference type="ARBA" id="ARBA00023237"/>
    </source>
</evidence>
<keyword evidence="13" id="KW-1185">Reference proteome</keyword>
<feature type="domain" description="TonB-dependent receptor plug" evidence="11">
    <location>
        <begin position="219"/>
        <end position="341"/>
    </location>
</feature>
<comment type="similarity">
    <text evidence="8 9">Belongs to the TonB-dependent receptor family.</text>
</comment>
<evidence type="ECO:0000256" key="2">
    <source>
        <dbReference type="ARBA" id="ARBA00022448"/>
    </source>
</evidence>
<gene>
    <name evidence="12" type="ORF">CCY01nite_38620</name>
</gene>
<evidence type="ECO:0000313" key="12">
    <source>
        <dbReference type="EMBL" id="GEP97602.1"/>
    </source>
</evidence>
<evidence type="ECO:0000256" key="5">
    <source>
        <dbReference type="ARBA" id="ARBA00023077"/>
    </source>
</evidence>
<organism evidence="12 13">
    <name type="scientific">Chitinophaga cymbidii</name>
    <dbReference type="NCBI Taxonomy" id="1096750"/>
    <lineage>
        <taxon>Bacteria</taxon>
        <taxon>Pseudomonadati</taxon>
        <taxon>Bacteroidota</taxon>
        <taxon>Chitinophagia</taxon>
        <taxon>Chitinophagales</taxon>
        <taxon>Chitinophagaceae</taxon>
        <taxon>Chitinophaga</taxon>
    </lineage>
</organism>
<evidence type="ECO:0000256" key="4">
    <source>
        <dbReference type="ARBA" id="ARBA00022692"/>
    </source>
</evidence>
<evidence type="ECO:0000313" key="13">
    <source>
        <dbReference type="Proteomes" id="UP000321436"/>
    </source>
</evidence>
<dbReference type="InterPro" id="IPR023997">
    <property type="entry name" value="TonB-dep_OMP_SusC/RagA_CS"/>
</dbReference>
<dbReference type="InterPro" id="IPR023996">
    <property type="entry name" value="TonB-dep_OMP_SusC/RagA"/>
</dbReference>
<name>A0A512RPI4_9BACT</name>
<dbReference type="EMBL" id="BKAU01000005">
    <property type="protein sequence ID" value="GEP97602.1"/>
    <property type="molecule type" value="Genomic_DNA"/>
</dbReference>
<dbReference type="GO" id="GO:0009279">
    <property type="term" value="C:cell outer membrane"/>
    <property type="evidence" value="ECO:0007669"/>
    <property type="project" value="UniProtKB-SubCell"/>
</dbReference>
<dbReference type="InterPro" id="IPR037066">
    <property type="entry name" value="Plug_dom_sf"/>
</dbReference>
<evidence type="ECO:0000259" key="11">
    <source>
        <dbReference type="Pfam" id="PF07715"/>
    </source>
</evidence>
<evidence type="ECO:0000256" key="1">
    <source>
        <dbReference type="ARBA" id="ARBA00004571"/>
    </source>
</evidence>
<evidence type="ECO:0000256" key="8">
    <source>
        <dbReference type="PROSITE-ProRule" id="PRU01360"/>
    </source>
</evidence>
<protein>
    <submittedName>
        <fullName evidence="12">SusC/RagA family TonB-linked outer membrane protein</fullName>
    </submittedName>
</protein>
<feature type="domain" description="TonB-dependent receptor-like beta-barrel" evidence="10">
    <location>
        <begin position="500"/>
        <end position="1059"/>
    </location>
</feature>
<accession>A0A512RPI4</accession>
<dbReference type="InterPro" id="IPR039426">
    <property type="entry name" value="TonB-dep_rcpt-like"/>
</dbReference>
<keyword evidence="7 8" id="KW-0998">Cell outer membrane</keyword>
<evidence type="ECO:0000256" key="9">
    <source>
        <dbReference type="RuleBase" id="RU003357"/>
    </source>
</evidence>
<dbReference type="InterPro" id="IPR008969">
    <property type="entry name" value="CarboxyPept-like_regulatory"/>
</dbReference>
<dbReference type="Gene3D" id="2.60.40.1120">
    <property type="entry name" value="Carboxypeptidase-like, regulatory domain"/>
    <property type="match status" value="1"/>
</dbReference>
<comment type="caution">
    <text evidence="12">The sequence shown here is derived from an EMBL/GenBank/DDBJ whole genome shotgun (WGS) entry which is preliminary data.</text>
</comment>
<keyword evidence="6 8" id="KW-0472">Membrane</keyword>
<comment type="subcellular location">
    <subcellularLocation>
        <location evidence="1 8">Cell outer membrane</location>
        <topology evidence="1 8">Multi-pass membrane protein</topology>
    </subcellularLocation>
</comment>
<dbReference type="NCBIfam" id="TIGR04056">
    <property type="entry name" value="OMP_RagA_SusC"/>
    <property type="match status" value="1"/>
</dbReference>
<evidence type="ECO:0000256" key="6">
    <source>
        <dbReference type="ARBA" id="ARBA00023136"/>
    </source>
</evidence>
<dbReference type="Pfam" id="PF13715">
    <property type="entry name" value="CarbopepD_reg_2"/>
    <property type="match status" value="1"/>
</dbReference>
<evidence type="ECO:0000256" key="3">
    <source>
        <dbReference type="ARBA" id="ARBA00022452"/>
    </source>
</evidence>
<keyword evidence="4 8" id="KW-0812">Transmembrane</keyword>
<dbReference type="PROSITE" id="PS52016">
    <property type="entry name" value="TONB_DEPENDENT_REC_3"/>
    <property type="match status" value="1"/>
</dbReference>
<dbReference type="SUPFAM" id="SSF49464">
    <property type="entry name" value="Carboxypeptidase regulatory domain-like"/>
    <property type="match status" value="1"/>
</dbReference>